<dbReference type="STRING" id="1797291.A2V47_03480"/>
<evidence type="ECO:0000313" key="4">
    <source>
        <dbReference type="Proteomes" id="UP000177701"/>
    </source>
</evidence>
<evidence type="ECO:0008006" key="5">
    <source>
        <dbReference type="Google" id="ProtNLM"/>
    </source>
</evidence>
<dbReference type="InterPro" id="IPR039446">
    <property type="entry name" value="DauR-like"/>
</dbReference>
<evidence type="ECO:0000313" key="3">
    <source>
        <dbReference type="EMBL" id="OGD16495.1"/>
    </source>
</evidence>
<accession>A0A1F5ADD5</accession>
<organism evidence="3 4">
    <name type="scientific">Candidatus Sediminicultor quintus</name>
    <dbReference type="NCBI Taxonomy" id="1797291"/>
    <lineage>
        <taxon>Bacteria</taxon>
        <taxon>Pseudomonadati</taxon>
        <taxon>Atribacterota</taxon>
        <taxon>Candidatus Phoenicimicrobiia</taxon>
        <taxon>Candidatus Pheonicimicrobiales</taxon>
        <taxon>Candidatus Phoenicimicrobiaceae</taxon>
        <taxon>Candidatus Sediminicultor</taxon>
    </lineage>
</organism>
<name>A0A1F5ADD5_9BACT</name>
<dbReference type="InterPro" id="IPR013559">
    <property type="entry name" value="YheO"/>
</dbReference>
<protein>
    <recommendedName>
        <fullName evidence="5">Transcriptional regulator</fullName>
    </recommendedName>
</protein>
<reference evidence="3 4" key="1">
    <citation type="journal article" date="2016" name="Nat. Commun.">
        <title>Thousands of microbial genomes shed light on interconnected biogeochemical processes in an aquifer system.</title>
        <authorList>
            <person name="Anantharaman K."/>
            <person name="Brown C.T."/>
            <person name="Hug L.A."/>
            <person name="Sharon I."/>
            <person name="Castelle C.J."/>
            <person name="Probst A.J."/>
            <person name="Thomas B.C."/>
            <person name="Singh A."/>
            <person name="Wilkins M.J."/>
            <person name="Karaoz U."/>
            <person name="Brodie E.L."/>
            <person name="Williams K.H."/>
            <person name="Hubbard S.S."/>
            <person name="Banfield J.F."/>
        </authorList>
    </citation>
    <scope>NUCLEOTIDE SEQUENCE [LARGE SCALE GENOMIC DNA]</scope>
</reference>
<dbReference type="EMBL" id="MEYH01000032">
    <property type="protein sequence ID" value="OGD16495.1"/>
    <property type="molecule type" value="Genomic_DNA"/>
</dbReference>
<evidence type="ECO:0000259" key="1">
    <source>
        <dbReference type="Pfam" id="PF08348"/>
    </source>
</evidence>
<dbReference type="AlphaFoldDB" id="A0A1F5ADD5"/>
<dbReference type="InterPro" id="IPR039445">
    <property type="entry name" value="DauR-like_HTH"/>
</dbReference>
<dbReference type="Pfam" id="PF08348">
    <property type="entry name" value="PAS_6"/>
    <property type="match status" value="1"/>
</dbReference>
<proteinExistence type="predicted"/>
<dbReference type="PANTHER" id="PTHR35568:SF1">
    <property type="entry name" value="TRANSCRIPTIONAL REGULATOR DAUR"/>
    <property type="match status" value="1"/>
</dbReference>
<dbReference type="Pfam" id="PF13309">
    <property type="entry name" value="HTH_22"/>
    <property type="match status" value="1"/>
</dbReference>
<sequence>MHPELKRFIPLVKTIAQMFGKNCETVLHDFSNPQHSIVEIENGQVTGRKIGDPITDFALSIWRNNGHKKKKEDAMVNYRTKTKDGKILKSSTFFIRDDQKKIVGCMCINYDLTEHLMFNNIIEEFCTNVDLNREKSKEGVETFTSDVNEVLEDIIRRAIDTIGKPVSIMQKSDKLMVAKIVDEKGGFLIKGAINQLASEISVSRFTIYNYLDELKIKKKKEIT</sequence>
<evidence type="ECO:0000259" key="2">
    <source>
        <dbReference type="Pfam" id="PF13309"/>
    </source>
</evidence>
<dbReference type="Proteomes" id="UP000177701">
    <property type="component" value="Unassembled WGS sequence"/>
</dbReference>
<gene>
    <name evidence="3" type="ORF">A2V47_03480</name>
</gene>
<feature type="domain" description="YheO-like" evidence="1">
    <location>
        <begin position="5"/>
        <end position="119"/>
    </location>
</feature>
<dbReference type="PANTHER" id="PTHR35568">
    <property type="entry name" value="TRANSCRIPTIONAL REGULATOR DAUR"/>
    <property type="match status" value="1"/>
</dbReference>
<feature type="domain" description="Transcriptional regulator DauR-like HTH" evidence="2">
    <location>
        <begin position="151"/>
        <end position="212"/>
    </location>
</feature>
<comment type="caution">
    <text evidence="3">The sequence shown here is derived from an EMBL/GenBank/DDBJ whole genome shotgun (WGS) entry which is preliminary data.</text>
</comment>